<organism evidence="1 2">
    <name type="scientific">Ceratitis capitata</name>
    <name type="common">Mediterranean fruit fly</name>
    <name type="synonym">Tephritis capitata</name>
    <dbReference type="NCBI Taxonomy" id="7213"/>
    <lineage>
        <taxon>Eukaryota</taxon>
        <taxon>Metazoa</taxon>
        <taxon>Ecdysozoa</taxon>
        <taxon>Arthropoda</taxon>
        <taxon>Hexapoda</taxon>
        <taxon>Insecta</taxon>
        <taxon>Pterygota</taxon>
        <taxon>Neoptera</taxon>
        <taxon>Endopterygota</taxon>
        <taxon>Diptera</taxon>
        <taxon>Brachycera</taxon>
        <taxon>Muscomorpha</taxon>
        <taxon>Tephritoidea</taxon>
        <taxon>Tephritidae</taxon>
        <taxon>Ceratitis</taxon>
        <taxon>Ceratitis</taxon>
    </lineage>
</organism>
<comment type="caution">
    <text evidence="1">The sequence shown here is derived from an EMBL/GenBank/DDBJ whole genome shotgun (WGS) entry which is preliminary data.</text>
</comment>
<sequence>KLWEPTHSNYPKKIIQSCLGIVNTSIFTWDTLNSEQLGINKRNCDIISHQTSGISKRNIPAWRKHYTTGLYSNAKNNCPVSWEMLKE</sequence>
<reference evidence="1" key="1">
    <citation type="submission" date="2020-11" db="EMBL/GenBank/DDBJ databases">
        <authorList>
            <person name="Whitehead M."/>
        </authorList>
    </citation>
    <scope>NUCLEOTIDE SEQUENCE</scope>
    <source>
        <strain evidence="1">EGII</strain>
    </source>
</reference>
<dbReference type="EMBL" id="CAJHJT010000012">
    <property type="protein sequence ID" value="CAD6997931.1"/>
    <property type="molecule type" value="Genomic_DNA"/>
</dbReference>
<name>A0A811UGL1_CERCA</name>
<feature type="non-terminal residue" evidence="1">
    <location>
        <position position="1"/>
    </location>
</feature>
<evidence type="ECO:0000313" key="2">
    <source>
        <dbReference type="Proteomes" id="UP000606786"/>
    </source>
</evidence>
<evidence type="ECO:0000313" key="1">
    <source>
        <dbReference type="EMBL" id="CAD6997931.1"/>
    </source>
</evidence>
<proteinExistence type="predicted"/>
<accession>A0A811UGL1</accession>
<dbReference type="Proteomes" id="UP000606786">
    <property type="component" value="Unassembled WGS sequence"/>
</dbReference>
<dbReference type="AlphaFoldDB" id="A0A811UGL1"/>
<protein>
    <submittedName>
        <fullName evidence="1">(Mediterranean fruit fly) hypothetical protein</fullName>
    </submittedName>
</protein>
<keyword evidence="2" id="KW-1185">Reference proteome</keyword>
<gene>
    <name evidence="1" type="ORF">CCAP1982_LOCUS6549</name>
</gene>